<dbReference type="Gene3D" id="1.10.10.2390">
    <property type="match status" value="1"/>
</dbReference>
<dbReference type="AlphaFoldDB" id="A0A917CS34"/>
<reference evidence="1" key="1">
    <citation type="journal article" date="2014" name="Int. J. Syst. Evol. Microbiol.">
        <title>Complete genome sequence of Corynebacterium casei LMG S-19264T (=DSM 44701T), isolated from a smear-ripened cheese.</title>
        <authorList>
            <consortium name="US DOE Joint Genome Institute (JGI-PGF)"/>
            <person name="Walter F."/>
            <person name="Albersmeier A."/>
            <person name="Kalinowski J."/>
            <person name="Ruckert C."/>
        </authorList>
    </citation>
    <scope>NUCLEOTIDE SEQUENCE</scope>
    <source>
        <strain evidence="1">CCM 7905</strain>
    </source>
</reference>
<dbReference type="EMBL" id="BMCU01000001">
    <property type="protein sequence ID" value="GGF96089.1"/>
    <property type="molecule type" value="Genomic_DNA"/>
</dbReference>
<evidence type="ECO:0000313" key="2">
    <source>
        <dbReference type="Proteomes" id="UP000654257"/>
    </source>
</evidence>
<dbReference type="Gene3D" id="6.10.140.2080">
    <property type="match status" value="1"/>
</dbReference>
<comment type="caution">
    <text evidence="1">The sequence shown here is derived from an EMBL/GenBank/DDBJ whole genome shotgun (WGS) entry which is preliminary data.</text>
</comment>
<accession>A0A917CS34</accession>
<organism evidence="1 2">
    <name type="scientific">Rhodococcoides trifolii</name>
    <dbReference type="NCBI Taxonomy" id="908250"/>
    <lineage>
        <taxon>Bacteria</taxon>
        <taxon>Bacillati</taxon>
        <taxon>Actinomycetota</taxon>
        <taxon>Actinomycetes</taxon>
        <taxon>Mycobacteriales</taxon>
        <taxon>Nocardiaceae</taxon>
        <taxon>Rhodococcoides</taxon>
    </lineage>
</organism>
<evidence type="ECO:0008006" key="3">
    <source>
        <dbReference type="Google" id="ProtNLM"/>
    </source>
</evidence>
<protein>
    <recommendedName>
        <fullName evidence="3">DUF3349 domain-containing protein</fullName>
    </recommendedName>
</protein>
<dbReference type="Proteomes" id="UP000654257">
    <property type="component" value="Unassembled WGS sequence"/>
</dbReference>
<name>A0A917CS34_9NOCA</name>
<dbReference type="InterPro" id="IPR021784">
    <property type="entry name" value="DUF3349"/>
</dbReference>
<proteinExistence type="predicted"/>
<dbReference type="RefSeq" id="WP_229745760.1">
    <property type="nucleotide sequence ID" value="NZ_BMCU01000001.1"/>
</dbReference>
<gene>
    <name evidence="1" type="ORF">GCM10007304_07560</name>
</gene>
<evidence type="ECO:0000313" key="1">
    <source>
        <dbReference type="EMBL" id="GGF96089.1"/>
    </source>
</evidence>
<dbReference type="Pfam" id="PF11829">
    <property type="entry name" value="DUF3349"/>
    <property type="match status" value="1"/>
</dbReference>
<sequence>MAGGVINSIVQWLRAGYPNGVPEHDYVPLMALLSRRLSPGEVQELVDELARTGADKADIGAAITKVTDELPLDTDMDRVRSRLAAGGWPLADPFEPWKTSEQ</sequence>
<reference evidence="1" key="2">
    <citation type="submission" date="2020-09" db="EMBL/GenBank/DDBJ databases">
        <authorList>
            <person name="Sun Q."/>
            <person name="Sedlacek I."/>
        </authorList>
    </citation>
    <scope>NUCLEOTIDE SEQUENCE</scope>
    <source>
        <strain evidence="1">CCM 7905</strain>
    </source>
</reference>
<keyword evidence="2" id="KW-1185">Reference proteome</keyword>